<dbReference type="PANTHER" id="PTHR10655">
    <property type="entry name" value="LYSOPHOSPHOLIPASE-RELATED"/>
    <property type="match status" value="1"/>
</dbReference>
<dbReference type="Proteomes" id="UP000317593">
    <property type="component" value="Unassembled WGS sequence"/>
</dbReference>
<keyword evidence="5" id="KW-1185">Reference proteome</keyword>
<proteinExistence type="inferred from homology"/>
<dbReference type="InterPro" id="IPR050565">
    <property type="entry name" value="LYPA1-2/EST-like"/>
</dbReference>
<gene>
    <name evidence="4" type="ORF">SAMN06265218_1134</name>
</gene>
<feature type="domain" description="Phospholipase/carboxylesterase/thioesterase" evidence="3">
    <location>
        <begin position="23"/>
        <end position="224"/>
    </location>
</feature>
<reference evidence="4 5" key="1">
    <citation type="submission" date="2017-05" db="EMBL/GenBank/DDBJ databases">
        <authorList>
            <person name="Varghese N."/>
            <person name="Submissions S."/>
        </authorList>
    </citation>
    <scope>NUCLEOTIDE SEQUENCE [LARGE SCALE GENOMIC DNA]</scope>
    <source>
        <strain evidence="4 5">DSM 21194</strain>
    </source>
</reference>
<dbReference type="Pfam" id="PF02230">
    <property type="entry name" value="Abhydrolase_2"/>
    <property type="match status" value="1"/>
</dbReference>
<dbReference type="InterPro" id="IPR003140">
    <property type="entry name" value="PLipase/COase/thioEstase"/>
</dbReference>
<accession>A0A521E2R2</accession>
<organism evidence="4 5">
    <name type="scientific">Fodinibius sediminis</name>
    <dbReference type="NCBI Taxonomy" id="1214077"/>
    <lineage>
        <taxon>Bacteria</taxon>
        <taxon>Pseudomonadati</taxon>
        <taxon>Balneolota</taxon>
        <taxon>Balneolia</taxon>
        <taxon>Balneolales</taxon>
        <taxon>Balneolaceae</taxon>
        <taxon>Fodinibius</taxon>
    </lineage>
</organism>
<name>A0A521E2R2_9BACT</name>
<dbReference type="OrthoDB" id="9764953at2"/>
<dbReference type="Gene3D" id="3.40.50.1820">
    <property type="entry name" value="alpha/beta hydrolase"/>
    <property type="match status" value="1"/>
</dbReference>
<dbReference type="GO" id="GO:0016787">
    <property type="term" value="F:hydrolase activity"/>
    <property type="evidence" value="ECO:0007669"/>
    <property type="project" value="UniProtKB-KW"/>
</dbReference>
<evidence type="ECO:0000256" key="2">
    <source>
        <dbReference type="ARBA" id="ARBA00022801"/>
    </source>
</evidence>
<comment type="similarity">
    <text evidence="1">Belongs to the AB hydrolase superfamily. AB hydrolase 2 family.</text>
</comment>
<dbReference type="EMBL" id="FXTH01000013">
    <property type="protein sequence ID" value="SMO78192.1"/>
    <property type="molecule type" value="Genomic_DNA"/>
</dbReference>
<evidence type="ECO:0000256" key="1">
    <source>
        <dbReference type="ARBA" id="ARBA00006499"/>
    </source>
</evidence>
<dbReference type="AlphaFoldDB" id="A0A521E2R2"/>
<sequence length="230" mass="25933">MGEMEHTGTASFEIDVPYRLLERGAGREKPLIIYLHGFGQHMNSFQSQVAPLTTLSAYHLFVSGPYPIYDRRRKKKVDEWGRAWYLYDGEQEQFERSLEQSAAFIEGVLDQIGDDIAATRMAVMGYSMGGYLAGYFALSRPGSVDELVVMGSRIKTELFEDRPGSYSHLSVLALHGRKDRRVKSNPQRLSCEKLSKWGATVTFKTLAAGHKLDPPYISAAKEWLMDHGYG</sequence>
<keyword evidence="2" id="KW-0378">Hydrolase</keyword>
<evidence type="ECO:0000259" key="3">
    <source>
        <dbReference type="Pfam" id="PF02230"/>
    </source>
</evidence>
<evidence type="ECO:0000313" key="4">
    <source>
        <dbReference type="EMBL" id="SMO78192.1"/>
    </source>
</evidence>
<evidence type="ECO:0000313" key="5">
    <source>
        <dbReference type="Proteomes" id="UP000317593"/>
    </source>
</evidence>
<protein>
    <submittedName>
        <fullName evidence="4">Predicted esterase</fullName>
    </submittedName>
</protein>
<dbReference type="InterPro" id="IPR029058">
    <property type="entry name" value="AB_hydrolase_fold"/>
</dbReference>
<dbReference type="PANTHER" id="PTHR10655:SF17">
    <property type="entry name" value="LYSOPHOSPHOLIPASE-LIKE PROTEIN 1"/>
    <property type="match status" value="1"/>
</dbReference>
<dbReference type="SUPFAM" id="SSF53474">
    <property type="entry name" value="alpha/beta-Hydrolases"/>
    <property type="match status" value="1"/>
</dbReference>